<proteinExistence type="predicted"/>
<accession>A0A366LDU4</accession>
<dbReference type="AlphaFoldDB" id="A0A366LDU4"/>
<comment type="caution">
    <text evidence="2">The sequence shown here is derived from an EMBL/GenBank/DDBJ whole genome shotgun (WGS) entry which is preliminary data.</text>
</comment>
<organism evidence="2 3">
    <name type="scientific">Pedobacter miscanthi</name>
    <dbReference type="NCBI Taxonomy" id="2259170"/>
    <lineage>
        <taxon>Bacteria</taxon>
        <taxon>Pseudomonadati</taxon>
        <taxon>Bacteroidota</taxon>
        <taxon>Sphingobacteriia</taxon>
        <taxon>Sphingobacteriales</taxon>
        <taxon>Sphingobacteriaceae</taxon>
        <taxon>Pedobacter</taxon>
    </lineage>
</organism>
<dbReference type="Pfam" id="PF13595">
    <property type="entry name" value="DUF4138"/>
    <property type="match status" value="1"/>
</dbReference>
<dbReference type="OrthoDB" id="1038500at2"/>
<evidence type="ECO:0000313" key="3">
    <source>
        <dbReference type="Proteomes" id="UP000252081"/>
    </source>
</evidence>
<reference evidence="2 3" key="1">
    <citation type="submission" date="2018-07" db="EMBL/GenBank/DDBJ databases">
        <title>A draft genome of a endophytic bacteria, a new species of Pedobacter.</title>
        <authorList>
            <person name="Zhang Z.D."/>
            <person name="Chen Z.J."/>
        </authorList>
    </citation>
    <scope>NUCLEOTIDE SEQUENCE [LARGE SCALE GENOMIC DNA]</scope>
    <source>
        <strain evidence="2 3">RS10</strain>
    </source>
</reference>
<protein>
    <submittedName>
        <fullName evidence="2">Conjugative transposon protein TraN</fullName>
    </submittedName>
</protein>
<keyword evidence="1" id="KW-0732">Signal</keyword>
<evidence type="ECO:0000313" key="2">
    <source>
        <dbReference type="EMBL" id="RBQ12036.1"/>
    </source>
</evidence>
<sequence length="275" mass="30866">MKKILFLLAISFLATWQSFAQIFPLNKPLSVIYLKSDMTVHILSPENIRYVDISTSKVHGDIPVANLLRLKLMDSCASAFSAVLTVVGEKNISQFSLVYDQGRSDSLFRSNLDIGSSDMRPISLPDVALSESEARAYALSMFRKSSSTGSVRAKGYGLKAVLNKIASVGDYVFLDISYLNKGNLRFDIDEVRFSIDDKKMMRAANSQSIDLVPEYVFSRVSTFSKYYRNVFIFRKFTFPGNKILNVTLSEKQISGRVLSFGIRYGDLLDADPLEH</sequence>
<keyword evidence="3" id="KW-1185">Reference proteome</keyword>
<name>A0A366LDU4_9SPHI</name>
<evidence type="ECO:0000256" key="1">
    <source>
        <dbReference type="SAM" id="SignalP"/>
    </source>
</evidence>
<dbReference type="EMBL" id="QNQU01000001">
    <property type="protein sequence ID" value="RBQ12036.1"/>
    <property type="molecule type" value="Genomic_DNA"/>
</dbReference>
<gene>
    <name evidence="2" type="ORF">DRW42_01905</name>
</gene>
<dbReference type="RefSeq" id="WP_113947115.1">
    <property type="nucleotide sequence ID" value="NZ_QNQU01000001.1"/>
</dbReference>
<dbReference type="Proteomes" id="UP000252081">
    <property type="component" value="Unassembled WGS sequence"/>
</dbReference>
<dbReference type="InterPro" id="IPR022298">
    <property type="entry name" value="Conjug_transposon_TraN"/>
</dbReference>
<feature type="chain" id="PRO_5016762466" evidence="1">
    <location>
        <begin position="21"/>
        <end position="275"/>
    </location>
</feature>
<feature type="signal peptide" evidence="1">
    <location>
        <begin position="1"/>
        <end position="20"/>
    </location>
</feature>